<dbReference type="PANTHER" id="PTHR43309">
    <property type="entry name" value="5-OXOPROLINASE SUBUNIT C"/>
    <property type="match status" value="1"/>
</dbReference>
<dbReference type="AlphaFoldDB" id="A0A9X2DNN2"/>
<dbReference type="EMBL" id="JAMBOL010000006">
    <property type="protein sequence ID" value="MCM3714249.1"/>
    <property type="molecule type" value="Genomic_DNA"/>
</dbReference>
<dbReference type="InterPro" id="IPR052708">
    <property type="entry name" value="PxpC"/>
</dbReference>
<evidence type="ECO:0000256" key="1">
    <source>
        <dbReference type="ARBA" id="ARBA00022741"/>
    </source>
</evidence>
<dbReference type="InterPro" id="IPR003778">
    <property type="entry name" value="CT_A_B"/>
</dbReference>
<evidence type="ECO:0000259" key="4">
    <source>
        <dbReference type="SMART" id="SM00797"/>
    </source>
</evidence>
<protein>
    <submittedName>
        <fullName evidence="5">Biotin-dependent carboxyltransferase family protein</fullName>
    </submittedName>
</protein>
<dbReference type="Gene3D" id="2.40.100.10">
    <property type="entry name" value="Cyclophilin-like"/>
    <property type="match status" value="1"/>
</dbReference>
<gene>
    <name evidence="5" type="ORF">M3202_09135</name>
</gene>
<accession>A0A9X2DNN2</accession>
<dbReference type="NCBIfam" id="TIGR00724">
    <property type="entry name" value="urea_amlyse_rel"/>
    <property type="match status" value="1"/>
</dbReference>
<keyword evidence="2" id="KW-0378">Hydrolase</keyword>
<dbReference type="SMART" id="SM00797">
    <property type="entry name" value="AHS2"/>
    <property type="match status" value="1"/>
</dbReference>
<dbReference type="Pfam" id="PF02626">
    <property type="entry name" value="CT_A_B"/>
    <property type="match status" value="1"/>
</dbReference>
<dbReference type="InterPro" id="IPR029000">
    <property type="entry name" value="Cyclophilin-like_dom_sf"/>
</dbReference>
<organism evidence="5 6">
    <name type="scientific">Halalkalibacter oceani</name>
    <dbReference type="NCBI Taxonomy" id="1653776"/>
    <lineage>
        <taxon>Bacteria</taxon>
        <taxon>Bacillati</taxon>
        <taxon>Bacillota</taxon>
        <taxon>Bacilli</taxon>
        <taxon>Bacillales</taxon>
        <taxon>Bacillaceae</taxon>
        <taxon>Halalkalibacter</taxon>
    </lineage>
</organism>
<dbReference type="PANTHER" id="PTHR43309:SF5">
    <property type="entry name" value="5-OXOPROLINASE SUBUNIT C"/>
    <property type="match status" value="1"/>
</dbReference>
<evidence type="ECO:0000313" key="6">
    <source>
        <dbReference type="Proteomes" id="UP001139179"/>
    </source>
</evidence>
<proteinExistence type="predicted"/>
<evidence type="ECO:0000256" key="2">
    <source>
        <dbReference type="ARBA" id="ARBA00022801"/>
    </source>
</evidence>
<dbReference type="RefSeq" id="WP_251223042.1">
    <property type="nucleotide sequence ID" value="NZ_JAMBOL010000006.1"/>
</dbReference>
<keyword evidence="3" id="KW-0067">ATP-binding</keyword>
<sequence>MSIVVKKPGLLTTVQDKGRTGFQKFGIIASGAMDRYALRAANVLVENEEHEAALEITLVGPTLTFEEDALIAICGADLSPTIDKQPLPMWRAVFVRGGTTLSFGPAKHGTRAYLAVAGGYDIPEVMNSRSTYLRAGIGGYEGRALKANDQLYIRKAEQQEKQEALRQRAGERPFYEATLPLFRYIRPFYEMNPLIRVVKGMQADSFEQESIDAFYREPFKVLPQSDRMGFRLAGPPLRLKHKEQLLSEAVTFGSIQVPSGGNPIVLMADRQTTGGYHKIAQVITVDLPVMAQLNLGAEVRFKEVSLEEAQLLLLEQELNFEQLKQGVRLYNKGMI</sequence>
<dbReference type="Proteomes" id="UP001139179">
    <property type="component" value="Unassembled WGS sequence"/>
</dbReference>
<evidence type="ECO:0000313" key="5">
    <source>
        <dbReference type="EMBL" id="MCM3714249.1"/>
    </source>
</evidence>
<evidence type="ECO:0000256" key="3">
    <source>
        <dbReference type="ARBA" id="ARBA00022840"/>
    </source>
</evidence>
<feature type="domain" description="Carboxyltransferase" evidence="4">
    <location>
        <begin position="24"/>
        <end position="319"/>
    </location>
</feature>
<dbReference type="GO" id="GO:0005524">
    <property type="term" value="F:ATP binding"/>
    <property type="evidence" value="ECO:0007669"/>
    <property type="project" value="UniProtKB-KW"/>
</dbReference>
<reference evidence="5" key="1">
    <citation type="submission" date="2022-05" db="EMBL/GenBank/DDBJ databases">
        <title>Comparative Genomics of Spacecraft Associated Microbes.</title>
        <authorList>
            <person name="Tran M.T."/>
            <person name="Wright A."/>
            <person name="Seuylemezian A."/>
            <person name="Eisen J."/>
            <person name="Coil D."/>
        </authorList>
    </citation>
    <scope>NUCLEOTIDE SEQUENCE</scope>
    <source>
        <strain evidence="5">214.1.1</strain>
    </source>
</reference>
<dbReference type="SUPFAM" id="SSF50891">
    <property type="entry name" value="Cyclophilin-like"/>
    <property type="match status" value="1"/>
</dbReference>
<name>A0A9X2DNN2_9BACI</name>
<keyword evidence="1" id="KW-0547">Nucleotide-binding</keyword>
<comment type="caution">
    <text evidence="5">The sequence shown here is derived from an EMBL/GenBank/DDBJ whole genome shotgun (WGS) entry which is preliminary data.</text>
</comment>
<keyword evidence="6" id="KW-1185">Reference proteome</keyword>
<dbReference type="GO" id="GO:0016787">
    <property type="term" value="F:hydrolase activity"/>
    <property type="evidence" value="ECO:0007669"/>
    <property type="project" value="UniProtKB-KW"/>
</dbReference>